<evidence type="ECO:0000313" key="2">
    <source>
        <dbReference type="Proteomes" id="UP001151532"/>
    </source>
</evidence>
<sequence length="109" mass="12090">MVAAFGSGAMFSPVSGMDGPILATNGITSGLFFTLVQGGLFKYFSSALRDVRIPPGPRLLIHDRNRRSGSYSKAGHTITFGLTWNYSQCQMIFYSVRSFDIVLKLFKLW</sequence>
<organism evidence="1 2">
    <name type="scientific">Salix purpurea</name>
    <name type="common">Purple osier willow</name>
    <dbReference type="NCBI Taxonomy" id="77065"/>
    <lineage>
        <taxon>Eukaryota</taxon>
        <taxon>Viridiplantae</taxon>
        <taxon>Streptophyta</taxon>
        <taxon>Embryophyta</taxon>
        <taxon>Tracheophyta</taxon>
        <taxon>Spermatophyta</taxon>
        <taxon>Magnoliopsida</taxon>
        <taxon>eudicotyledons</taxon>
        <taxon>Gunneridae</taxon>
        <taxon>Pentapetalae</taxon>
        <taxon>rosids</taxon>
        <taxon>fabids</taxon>
        <taxon>Malpighiales</taxon>
        <taxon>Salicaceae</taxon>
        <taxon>Saliceae</taxon>
        <taxon>Salix</taxon>
    </lineage>
</organism>
<dbReference type="Proteomes" id="UP001151532">
    <property type="component" value="Unassembled WGS sequence"/>
</dbReference>
<keyword evidence="2" id="KW-1185">Reference proteome</keyword>
<accession>A0A9Q0WY96</accession>
<dbReference type="EMBL" id="JAPFFK010000001">
    <property type="protein sequence ID" value="KAJ6775696.1"/>
    <property type="molecule type" value="Genomic_DNA"/>
</dbReference>
<reference evidence="1" key="1">
    <citation type="submission" date="2022-11" db="EMBL/GenBank/DDBJ databases">
        <authorList>
            <person name="Hyden B.L."/>
            <person name="Feng K."/>
            <person name="Yates T."/>
            <person name="Jawdy S."/>
            <person name="Smart L.B."/>
            <person name="Muchero W."/>
        </authorList>
    </citation>
    <scope>NUCLEOTIDE SEQUENCE</scope>
    <source>
        <tissue evidence="1">Shoot tip</tissue>
    </source>
</reference>
<protein>
    <submittedName>
        <fullName evidence="1">CHLOROPLASTIC IMPORT INNER MEMBRANE TRANSLOCASE SUBUNIT HP30-2</fullName>
    </submittedName>
</protein>
<reference evidence="1" key="2">
    <citation type="journal article" date="2023" name="Int. J. Mol. Sci.">
        <title>De Novo Assembly and Annotation of 11 Diverse Shrub Willow (Salix) Genomes Reveals Novel Gene Organization in Sex-Linked Regions.</title>
        <authorList>
            <person name="Hyden B."/>
            <person name="Feng K."/>
            <person name="Yates T.B."/>
            <person name="Jawdy S."/>
            <person name="Cereghino C."/>
            <person name="Smart L.B."/>
            <person name="Muchero W."/>
        </authorList>
    </citation>
    <scope>NUCLEOTIDE SEQUENCE</scope>
    <source>
        <tissue evidence="1">Shoot tip</tissue>
    </source>
</reference>
<dbReference type="OrthoDB" id="507126at2759"/>
<name>A0A9Q0WY96_SALPP</name>
<gene>
    <name evidence="1" type="ORF">OIU79_000009</name>
</gene>
<dbReference type="AlphaFoldDB" id="A0A9Q0WY96"/>
<comment type="caution">
    <text evidence="1">The sequence shown here is derived from an EMBL/GenBank/DDBJ whole genome shotgun (WGS) entry which is preliminary data.</text>
</comment>
<evidence type="ECO:0000313" key="1">
    <source>
        <dbReference type="EMBL" id="KAJ6775696.1"/>
    </source>
</evidence>
<proteinExistence type="predicted"/>